<name>A0A0B0PID5_GOSAR</name>
<reference evidence="2" key="1">
    <citation type="submission" date="2014-09" db="EMBL/GenBank/DDBJ databases">
        <authorList>
            <person name="Mudge J."/>
            <person name="Ramaraj T."/>
            <person name="Lindquist I.E."/>
            <person name="Bharti A.K."/>
            <person name="Sundararajan A."/>
            <person name="Cameron C.T."/>
            <person name="Woodward J.E."/>
            <person name="May G.D."/>
            <person name="Brubaker C."/>
            <person name="Broadhvest J."/>
            <person name="Wilkins T.A."/>
        </authorList>
    </citation>
    <scope>NUCLEOTIDE SEQUENCE</scope>
    <source>
        <strain evidence="2">cv. AKA8401</strain>
    </source>
</reference>
<evidence type="ECO:0000313" key="1">
    <source>
        <dbReference type="EMBL" id="KHG24730.1"/>
    </source>
</evidence>
<dbReference type="AlphaFoldDB" id="A0A0B0PID5"/>
<accession>A0A0B0PID5</accession>
<organism evidence="1 2">
    <name type="scientific">Gossypium arboreum</name>
    <name type="common">Tree cotton</name>
    <name type="synonym">Gossypium nanking</name>
    <dbReference type="NCBI Taxonomy" id="29729"/>
    <lineage>
        <taxon>Eukaryota</taxon>
        <taxon>Viridiplantae</taxon>
        <taxon>Streptophyta</taxon>
        <taxon>Embryophyta</taxon>
        <taxon>Tracheophyta</taxon>
        <taxon>Spermatophyta</taxon>
        <taxon>Magnoliopsida</taxon>
        <taxon>eudicotyledons</taxon>
        <taxon>Gunneridae</taxon>
        <taxon>Pentapetalae</taxon>
        <taxon>rosids</taxon>
        <taxon>malvids</taxon>
        <taxon>Malvales</taxon>
        <taxon>Malvaceae</taxon>
        <taxon>Malvoideae</taxon>
        <taxon>Gossypium</taxon>
    </lineage>
</organism>
<dbReference type="Proteomes" id="UP000032142">
    <property type="component" value="Unassembled WGS sequence"/>
</dbReference>
<proteinExistence type="predicted"/>
<protein>
    <submittedName>
        <fullName evidence="1">Uncharacterized protein</fullName>
    </submittedName>
</protein>
<evidence type="ECO:0000313" key="2">
    <source>
        <dbReference type="Proteomes" id="UP000032142"/>
    </source>
</evidence>
<gene>
    <name evidence="1" type="ORF">F383_09115</name>
</gene>
<keyword evidence="2" id="KW-1185">Reference proteome</keyword>
<sequence>MRDTGCIPCRQESYEINWLGRMGGTKSPCVQES</sequence>
<dbReference type="EMBL" id="KN429885">
    <property type="protein sequence ID" value="KHG24730.1"/>
    <property type="molecule type" value="Genomic_DNA"/>
</dbReference>